<dbReference type="InterPro" id="IPR046342">
    <property type="entry name" value="CBS_dom_sf"/>
</dbReference>
<feature type="transmembrane region" description="Helical" evidence="11">
    <location>
        <begin position="62"/>
        <end position="82"/>
    </location>
</feature>
<dbReference type="PROSITE" id="PS51371">
    <property type="entry name" value="CBS"/>
    <property type="match status" value="2"/>
</dbReference>
<keyword evidence="3" id="KW-1003">Cell membrane</keyword>
<keyword evidence="5" id="KW-0677">Repeat</keyword>
<dbReference type="Gene3D" id="3.10.580.10">
    <property type="entry name" value="CBS-domain"/>
    <property type="match status" value="1"/>
</dbReference>
<feature type="domain" description="CBS" evidence="12">
    <location>
        <begin position="225"/>
        <end position="284"/>
    </location>
</feature>
<reference evidence="14 17" key="1">
    <citation type="journal article" date="2019" name="Int. J. Syst. Evol. Microbiol.">
        <title>The Global Catalogue of Microorganisms (GCM) 10K type strain sequencing project: providing services to taxonomists for standard genome sequencing and annotation.</title>
        <authorList>
            <consortium name="The Broad Institute Genomics Platform"/>
            <consortium name="The Broad Institute Genome Sequencing Center for Infectious Disease"/>
            <person name="Wu L."/>
            <person name="Ma J."/>
        </authorList>
    </citation>
    <scope>NUCLEOTIDE SEQUENCE [LARGE SCALE GENOMIC DNA]</scope>
    <source>
        <strain evidence="14 17">JCM 10667</strain>
    </source>
</reference>
<reference evidence="14" key="3">
    <citation type="submission" date="2023-12" db="EMBL/GenBank/DDBJ databases">
        <authorList>
            <person name="Sun Q."/>
            <person name="Inoue M."/>
        </authorList>
    </citation>
    <scope>NUCLEOTIDE SEQUENCE</scope>
    <source>
        <strain evidence="14">JCM 10667</strain>
    </source>
</reference>
<feature type="transmembrane region" description="Helical" evidence="11">
    <location>
        <begin position="142"/>
        <end position="161"/>
    </location>
</feature>
<keyword evidence="4 10" id="KW-0812">Transmembrane</keyword>
<evidence type="ECO:0000313" key="16">
    <source>
        <dbReference type="Proteomes" id="UP000549343"/>
    </source>
</evidence>
<evidence type="ECO:0000256" key="5">
    <source>
        <dbReference type="ARBA" id="ARBA00022737"/>
    </source>
</evidence>
<feature type="domain" description="CNNM transmembrane" evidence="13">
    <location>
        <begin position="3"/>
        <end position="206"/>
    </location>
</feature>
<dbReference type="InterPro" id="IPR005170">
    <property type="entry name" value="Transptr-assoc_dom"/>
</dbReference>
<keyword evidence="7 9" id="KW-0129">CBS domain</keyword>
<dbReference type="RefSeq" id="WP_184880268.1">
    <property type="nucleotide sequence ID" value="NZ_BAAAHD010000047.1"/>
</dbReference>
<dbReference type="EMBL" id="JACHMV010000001">
    <property type="protein sequence ID" value="MBB4772665.1"/>
    <property type="molecule type" value="Genomic_DNA"/>
</dbReference>
<evidence type="ECO:0000259" key="12">
    <source>
        <dbReference type="PROSITE" id="PS51371"/>
    </source>
</evidence>
<evidence type="ECO:0000313" key="17">
    <source>
        <dbReference type="Proteomes" id="UP001501427"/>
    </source>
</evidence>
<dbReference type="Proteomes" id="UP000549343">
    <property type="component" value="Unassembled WGS sequence"/>
</dbReference>
<feature type="transmembrane region" description="Helical" evidence="11">
    <location>
        <begin position="102"/>
        <end position="122"/>
    </location>
</feature>
<dbReference type="SUPFAM" id="SSF56176">
    <property type="entry name" value="FAD-binding/transporter-associated domain-like"/>
    <property type="match status" value="1"/>
</dbReference>
<sequence length="461" mass="49182">MITLLSLVLGVAVILLITALTGYFVAQEFAYMAVDRSRLQARAGAGDGGAARALRVTRRTSFMLSGAQLGITVTGLLVGYVAEPLVGRAFGDILGGAGVSTGVGVAAGTVLALGLSTLVQMVFGELFPKNLAIARPEPVARWLSRSTLLYLKVFGWLIWVFDQSSNLLLRVLRIEPVHDVEHSATERDLAHIVADSRRSGDLPADLSILLDRILDFPRRDVEHAMIPRAQVDTVDDTTPIGEVRRAMSTGHSRYPVLDGEEHVAGVAHLDDVLTAADPAAPISSIMRPATVVPTLMALPTALDRLADDSTQLACVIDEFGGFAGILTLEDLAEELVGEITDEHDADVAEPAALADGAAWIIPGGFHIDEVERTIDHRLPEGDYETIAGLVIAEYGALPEVGAELDIELPPDPADLAHSDEPSVRFVHVTVLEVDNHVPSSIRLHVTTEPTGAAAGREETDR</sequence>
<evidence type="ECO:0000256" key="1">
    <source>
        <dbReference type="ARBA" id="ARBA00004651"/>
    </source>
</evidence>
<dbReference type="SUPFAM" id="SSF54631">
    <property type="entry name" value="CBS-domain pair"/>
    <property type="match status" value="1"/>
</dbReference>
<evidence type="ECO:0000256" key="6">
    <source>
        <dbReference type="ARBA" id="ARBA00022989"/>
    </source>
</evidence>
<comment type="caution">
    <text evidence="15">The sequence shown here is derived from an EMBL/GenBank/DDBJ whole genome shotgun (WGS) entry which is preliminary data.</text>
</comment>
<evidence type="ECO:0000256" key="10">
    <source>
        <dbReference type="PROSITE-ProRule" id="PRU01193"/>
    </source>
</evidence>
<evidence type="ECO:0000256" key="8">
    <source>
        <dbReference type="ARBA" id="ARBA00023136"/>
    </source>
</evidence>
<dbReference type="Pfam" id="PF03471">
    <property type="entry name" value="CorC_HlyC"/>
    <property type="match status" value="1"/>
</dbReference>
<evidence type="ECO:0000256" key="2">
    <source>
        <dbReference type="ARBA" id="ARBA00006337"/>
    </source>
</evidence>
<dbReference type="Pfam" id="PF01595">
    <property type="entry name" value="CNNM"/>
    <property type="match status" value="1"/>
</dbReference>
<dbReference type="Proteomes" id="UP001501427">
    <property type="component" value="Unassembled WGS sequence"/>
</dbReference>
<accession>A0A7W7I900</accession>
<dbReference type="Pfam" id="PF00571">
    <property type="entry name" value="CBS"/>
    <property type="match status" value="2"/>
</dbReference>
<dbReference type="InterPro" id="IPR002550">
    <property type="entry name" value="CNNM"/>
</dbReference>
<dbReference type="PANTHER" id="PTHR43099:SF6">
    <property type="entry name" value="UPF0053 PROTEIN RV1842C"/>
    <property type="match status" value="1"/>
</dbReference>
<comment type="similarity">
    <text evidence="2">Belongs to the UPF0053 family.</text>
</comment>
<dbReference type="Gene3D" id="3.30.465.10">
    <property type="match status" value="1"/>
</dbReference>
<feature type="transmembrane region" description="Helical" evidence="11">
    <location>
        <begin position="6"/>
        <end position="26"/>
    </location>
</feature>
<organism evidence="15 16">
    <name type="scientific">Actinomadura livida</name>
    <dbReference type="NCBI Taxonomy" id="79909"/>
    <lineage>
        <taxon>Bacteria</taxon>
        <taxon>Bacillati</taxon>
        <taxon>Actinomycetota</taxon>
        <taxon>Actinomycetes</taxon>
        <taxon>Streptosporangiales</taxon>
        <taxon>Thermomonosporaceae</taxon>
        <taxon>Actinomadura</taxon>
    </lineage>
</organism>
<gene>
    <name evidence="15" type="ORF">F4557_001083</name>
    <name evidence="14" type="ORF">GCM10009546_47630</name>
</gene>
<dbReference type="InterPro" id="IPR051676">
    <property type="entry name" value="UPF0053_domain"/>
</dbReference>
<keyword evidence="8 10" id="KW-0472">Membrane</keyword>
<dbReference type="GO" id="GO:0050660">
    <property type="term" value="F:flavin adenine dinucleotide binding"/>
    <property type="evidence" value="ECO:0007669"/>
    <property type="project" value="InterPro"/>
</dbReference>
<proteinExistence type="inferred from homology"/>
<dbReference type="InterPro" id="IPR016169">
    <property type="entry name" value="FAD-bd_PCMH_sub2"/>
</dbReference>
<dbReference type="PANTHER" id="PTHR43099">
    <property type="entry name" value="UPF0053 PROTEIN YRKA"/>
    <property type="match status" value="1"/>
</dbReference>
<evidence type="ECO:0000256" key="7">
    <source>
        <dbReference type="ARBA" id="ARBA00023122"/>
    </source>
</evidence>
<evidence type="ECO:0000259" key="13">
    <source>
        <dbReference type="PROSITE" id="PS51846"/>
    </source>
</evidence>
<dbReference type="InterPro" id="IPR000644">
    <property type="entry name" value="CBS_dom"/>
</dbReference>
<evidence type="ECO:0000256" key="9">
    <source>
        <dbReference type="PROSITE-ProRule" id="PRU00703"/>
    </source>
</evidence>
<dbReference type="PROSITE" id="PS51846">
    <property type="entry name" value="CNNM"/>
    <property type="match status" value="1"/>
</dbReference>
<dbReference type="CDD" id="cd04590">
    <property type="entry name" value="CBS_pair_CorC_HlyC_assoc"/>
    <property type="match status" value="1"/>
</dbReference>
<evidence type="ECO:0000256" key="11">
    <source>
        <dbReference type="SAM" id="Phobius"/>
    </source>
</evidence>
<feature type="domain" description="CBS" evidence="12">
    <location>
        <begin position="285"/>
        <end position="342"/>
    </location>
</feature>
<evidence type="ECO:0000313" key="15">
    <source>
        <dbReference type="EMBL" id="MBB4772665.1"/>
    </source>
</evidence>
<dbReference type="InterPro" id="IPR044751">
    <property type="entry name" value="Ion_transp-like_CBS"/>
</dbReference>
<evidence type="ECO:0000256" key="3">
    <source>
        <dbReference type="ARBA" id="ARBA00022475"/>
    </source>
</evidence>
<name>A0A7W7I900_9ACTN</name>
<evidence type="ECO:0000256" key="4">
    <source>
        <dbReference type="ARBA" id="ARBA00022692"/>
    </source>
</evidence>
<reference evidence="15 16" key="2">
    <citation type="submission" date="2020-08" db="EMBL/GenBank/DDBJ databases">
        <title>Sequencing the genomes of 1000 actinobacteria strains.</title>
        <authorList>
            <person name="Klenk H.-P."/>
        </authorList>
    </citation>
    <scope>NUCLEOTIDE SEQUENCE [LARGE SCALE GENOMIC DNA]</scope>
    <source>
        <strain evidence="15 16">DSM 44772</strain>
    </source>
</reference>
<dbReference type="AlphaFoldDB" id="A0A7W7I900"/>
<dbReference type="InterPro" id="IPR036318">
    <property type="entry name" value="FAD-bd_PCMH-like_sf"/>
</dbReference>
<dbReference type="GO" id="GO:0005886">
    <property type="term" value="C:plasma membrane"/>
    <property type="evidence" value="ECO:0007669"/>
    <property type="project" value="UniProtKB-SubCell"/>
</dbReference>
<dbReference type="SMART" id="SM00116">
    <property type="entry name" value="CBS"/>
    <property type="match status" value="2"/>
</dbReference>
<keyword evidence="17" id="KW-1185">Reference proteome</keyword>
<protein>
    <submittedName>
        <fullName evidence="15">CBS domain containing-hemolysin-like protein</fullName>
    </submittedName>
    <submittedName>
        <fullName evidence="14">Hemolysin family protein</fullName>
    </submittedName>
</protein>
<evidence type="ECO:0000313" key="14">
    <source>
        <dbReference type="EMBL" id="GAA0579664.1"/>
    </source>
</evidence>
<keyword evidence="6 10" id="KW-1133">Transmembrane helix</keyword>
<dbReference type="SMART" id="SM01091">
    <property type="entry name" value="CorC_HlyC"/>
    <property type="match status" value="1"/>
</dbReference>
<dbReference type="EMBL" id="BAAAHD010000047">
    <property type="protein sequence ID" value="GAA0579664.1"/>
    <property type="molecule type" value="Genomic_DNA"/>
</dbReference>
<comment type="subcellular location">
    <subcellularLocation>
        <location evidence="1">Cell membrane</location>
        <topology evidence="1">Multi-pass membrane protein</topology>
    </subcellularLocation>
</comment>